<evidence type="ECO:0000259" key="8">
    <source>
        <dbReference type="Pfam" id="PF00626"/>
    </source>
</evidence>
<dbReference type="GO" id="GO:0030127">
    <property type="term" value="C:COPII vesicle coat"/>
    <property type="evidence" value="ECO:0007669"/>
    <property type="project" value="InterPro"/>
</dbReference>
<proteinExistence type="inferred from homology"/>
<dbReference type="GO" id="GO:0000149">
    <property type="term" value="F:SNARE binding"/>
    <property type="evidence" value="ECO:0007669"/>
    <property type="project" value="TreeGrafter"/>
</dbReference>
<dbReference type="InterPro" id="IPR036174">
    <property type="entry name" value="Znf_Sec23_Sec24_sf"/>
</dbReference>
<dbReference type="Pfam" id="PF00626">
    <property type="entry name" value="Gelsolin"/>
    <property type="match status" value="1"/>
</dbReference>
<comment type="subcellular location">
    <subcellularLocation>
        <location evidence="1">Cytoplasmic vesicle</location>
        <location evidence="1">COPII-coated vesicle membrane</location>
        <topology evidence="1">Peripheral membrane protein</topology>
        <orientation evidence="1">Cytoplasmic side</orientation>
    </subcellularLocation>
    <subcellularLocation>
        <location evidence="2">Endoplasmic reticulum membrane</location>
        <topology evidence="2">Peripheral membrane protein</topology>
        <orientation evidence="2">Cytoplasmic side</orientation>
    </subcellularLocation>
</comment>
<dbReference type="Gene3D" id="3.40.50.410">
    <property type="entry name" value="von Willebrand factor, type A domain"/>
    <property type="match status" value="1"/>
</dbReference>
<evidence type="ECO:0000259" key="12">
    <source>
        <dbReference type="Pfam" id="PF08033"/>
    </source>
</evidence>
<dbReference type="Gene3D" id="2.60.40.1670">
    <property type="entry name" value="beta-sandwich domain of Sec23/24"/>
    <property type="match status" value="1"/>
</dbReference>
<feature type="domain" description="Sec23/Sec24 trunk" evidence="10">
    <location>
        <begin position="425"/>
        <end position="667"/>
    </location>
</feature>
<dbReference type="PANTHER" id="PTHR13803:SF4">
    <property type="entry name" value="SECRETORY 24CD, ISOFORM C"/>
    <property type="match status" value="1"/>
</dbReference>
<gene>
    <name evidence="13" type="ORF">DdX_07738</name>
</gene>
<feature type="compositionally biased region" description="Low complexity" evidence="7">
    <location>
        <begin position="95"/>
        <end position="106"/>
    </location>
</feature>
<feature type="domain" description="Gelsolin-like" evidence="8">
    <location>
        <begin position="894"/>
        <end position="955"/>
    </location>
</feature>
<dbReference type="Proteomes" id="UP001201812">
    <property type="component" value="Unassembled WGS sequence"/>
</dbReference>
<protein>
    <submittedName>
        <fullName evidence="13">Sec23/Sec24 trunk domain-containing protein</fullName>
    </submittedName>
</protein>
<dbReference type="InterPro" id="IPR012990">
    <property type="entry name" value="Beta-sandwich_Sec23_24"/>
</dbReference>
<evidence type="ECO:0000256" key="2">
    <source>
        <dbReference type="ARBA" id="ARBA00004397"/>
    </source>
</evidence>
<evidence type="ECO:0000259" key="10">
    <source>
        <dbReference type="Pfam" id="PF04811"/>
    </source>
</evidence>
<dbReference type="Gene3D" id="1.20.120.730">
    <property type="entry name" value="Sec23/Sec24 helical domain"/>
    <property type="match status" value="1"/>
</dbReference>
<dbReference type="Pfam" id="PF04811">
    <property type="entry name" value="Sec23_trunk"/>
    <property type="match status" value="1"/>
</dbReference>
<dbReference type="GO" id="GO:0090110">
    <property type="term" value="P:COPII-coated vesicle cargo loading"/>
    <property type="evidence" value="ECO:0007669"/>
    <property type="project" value="TreeGrafter"/>
</dbReference>
<dbReference type="GO" id="GO:0006886">
    <property type="term" value="P:intracellular protein transport"/>
    <property type="evidence" value="ECO:0007669"/>
    <property type="project" value="InterPro"/>
</dbReference>
<dbReference type="InterPro" id="IPR006895">
    <property type="entry name" value="Znf_Sec23_Sec24"/>
</dbReference>
<dbReference type="Pfam" id="PF04810">
    <property type="entry name" value="zf-Sec23_Sec24"/>
    <property type="match status" value="1"/>
</dbReference>
<dbReference type="GO" id="GO:0005789">
    <property type="term" value="C:endoplasmic reticulum membrane"/>
    <property type="evidence" value="ECO:0007669"/>
    <property type="project" value="UniProtKB-SubCell"/>
</dbReference>
<evidence type="ECO:0000259" key="11">
    <source>
        <dbReference type="Pfam" id="PF04815"/>
    </source>
</evidence>
<dbReference type="InterPro" id="IPR029006">
    <property type="entry name" value="ADF-H/Gelsolin-like_dom_sf"/>
</dbReference>
<dbReference type="InterPro" id="IPR006900">
    <property type="entry name" value="Sec23/24_helical_dom"/>
</dbReference>
<dbReference type="PANTHER" id="PTHR13803">
    <property type="entry name" value="SEC24-RELATED PROTEIN"/>
    <property type="match status" value="1"/>
</dbReference>
<dbReference type="GO" id="GO:0008270">
    <property type="term" value="F:zinc ion binding"/>
    <property type="evidence" value="ECO:0007669"/>
    <property type="project" value="InterPro"/>
</dbReference>
<feature type="compositionally biased region" description="Low complexity" evidence="7">
    <location>
        <begin position="9"/>
        <end position="85"/>
    </location>
</feature>
<dbReference type="Gene3D" id="3.40.20.10">
    <property type="entry name" value="Severin"/>
    <property type="match status" value="1"/>
</dbReference>
<feature type="domain" description="Zinc finger Sec23/Sec24-type" evidence="9">
    <location>
        <begin position="348"/>
        <end position="386"/>
    </location>
</feature>
<evidence type="ECO:0000256" key="1">
    <source>
        <dbReference type="ARBA" id="ARBA00004299"/>
    </source>
</evidence>
<feature type="region of interest" description="Disordered" evidence="7">
    <location>
        <begin position="1"/>
        <end position="245"/>
    </location>
</feature>
<dbReference type="Pfam" id="PF04815">
    <property type="entry name" value="Sec23_helical"/>
    <property type="match status" value="1"/>
</dbReference>
<evidence type="ECO:0000256" key="6">
    <source>
        <dbReference type="ARBA" id="ARBA00023329"/>
    </source>
</evidence>
<reference evidence="13" key="1">
    <citation type="submission" date="2022-01" db="EMBL/GenBank/DDBJ databases">
        <title>Genome Sequence Resource for Two Populations of Ditylenchus destructor, the Migratory Endoparasitic Phytonematode.</title>
        <authorList>
            <person name="Zhang H."/>
            <person name="Lin R."/>
            <person name="Xie B."/>
        </authorList>
    </citation>
    <scope>NUCLEOTIDE SEQUENCE</scope>
    <source>
        <strain evidence="13">BazhouSP</strain>
    </source>
</reference>
<evidence type="ECO:0000256" key="4">
    <source>
        <dbReference type="ARBA" id="ARBA00022448"/>
    </source>
</evidence>
<dbReference type="EMBL" id="JAKKPZ010000011">
    <property type="protein sequence ID" value="KAI1715425.1"/>
    <property type="molecule type" value="Genomic_DNA"/>
</dbReference>
<keyword evidence="14" id="KW-1185">Reference proteome</keyword>
<dbReference type="InterPro" id="IPR050550">
    <property type="entry name" value="SEC23_SEC24_subfamily"/>
</dbReference>
<organism evidence="13 14">
    <name type="scientific">Ditylenchus destructor</name>
    <dbReference type="NCBI Taxonomy" id="166010"/>
    <lineage>
        <taxon>Eukaryota</taxon>
        <taxon>Metazoa</taxon>
        <taxon>Ecdysozoa</taxon>
        <taxon>Nematoda</taxon>
        <taxon>Chromadorea</taxon>
        <taxon>Rhabditida</taxon>
        <taxon>Tylenchina</taxon>
        <taxon>Tylenchomorpha</taxon>
        <taxon>Sphaerularioidea</taxon>
        <taxon>Anguinidae</taxon>
        <taxon>Anguininae</taxon>
        <taxon>Ditylenchus</taxon>
    </lineage>
</organism>
<dbReference type="Pfam" id="PF08033">
    <property type="entry name" value="Sec23_BS"/>
    <property type="match status" value="1"/>
</dbReference>
<dbReference type="InterPro" id="IPR036180">
    <property type="entry name" value="Gelsolin-like_dom_sf"/>
</dbReference>
<evidence type="ECO:0000313" key="14">
    <source>
        <dbReference type="Proteomes" id="UP001201812"/>
    </source>
</evidence>
<dbReference type="InterPro" id="IPR006896">
    <property type="entry name" value="Sec23/24_trunk_dom"/>
</dbReference>
<dbReference type="SUPFAM" id="SSF81995">
    <property type="entry name" value="beta-sandwich domain of Sec23/24"/>
    <property type="match status" value="1"/>
</dbReference>
<keyword evidence="5" id="KW-0653">Protein transport</keyword>
<dbReference type="InterPro" id="IPR036465">
    <property type="entry name" value="vWFA_dom_sf"/>
</dbReference>
<dbReference type="InterPro" id="IPR036175">
    <property type="entry name" value="Sec23/24_helical_dom_sf"/>
</dbReference>
<evidence type="ECO:0000256" key="3">
    <source>
        <dbReference type="ARBA" id="ARBA00008334"/>
    </source>
</evidence>
<feature type="domain" description="Sec23/Sec24 helical" evidence="11">
    <location>
        <begin position="768"/>
        <end position="868"/>
    </location>
</feature>
<dbReference type="FunFam" id="3.40.50.410:FF:000020">
    <property type="entry name" value="protein transport protein Sec24D isoform X1"/>
    <property type="match status" value="1"/>
</dbReference>
<dbReference type="InterPro" id="IPR007123">
    <property type="entry name" value="Gelsolin-like_dom"/>
</dbReference>
<keyword evidence="6" id="KW-0968">Cytoplasmic vesicle</keyword>
<evidence type="ECO:0000259" key="9">
    <source>
        <dbReference type="Pfam" id="PF04810"/>
    </source>
</evidence>
<feature type="compositionally biased region" description="Low complexity" evidence="7">
    <location>
        <begin position="137"/>
        <end position="208"/>
    </location>
</feature>
<dbReference type="SUPFAM" id="SSF82754">
    <property type="entry name" value="C-terminal, gelsolin-like domain of Sec23/24"/>
    <property type="match status" value="1"/>
</dbReference>
<comment type="caution">
    <text evidence="13">The sequence shown here is derived from an EMBL/GenBank/DDBJ whole genome shotgun (WGS) entry which is preliminary data.</text>
</comment>
<keyword evidence="4" id="KW-0813">Transport</keyword>
<comment type="similarity">
    <text evidence="3">Belongs to the SEC23/SEC24 family. SEC24 subfamily.</text>
</comment>
<sequence length="1023" mass="112285">MNGGPPQLYGGSPQMPGGPPQMYGGPPQMTGGPPQMYGGPPQMNGVQPQMPGGPPQMYGGPPQMRGGPTQMTGGPPQMTGGPPQMNVGPPQMRDGPPQMTGGPPQMNVGPPQMHSGPPQMHSGPPQMHSGPPQMNVGPPQMHGGPPQMTGGPSQMTSGPPQMTGGPPQMTGGPPQMTGGPPQMTGGPPQMHGGPPQMTGGPPQMIGGPPQMPGGPPQMIGGPPQMPGGPPQMNGGPPQMPGGQKQRLDPNMMPSVVQVIEDDRSSRSGLFPTGYPHAELPPLVSTEFIAQDQGNCNPKFIRSTVYAIPQSNDMIKNSCLPISLSITAMAALDKSELTPPVIDLGELGPVRCQRCKAYMCPFMEFVDGGRKFRCSFCRASTPVEEGYFAHLDHTGRRTDIAHRPELFLGSYEFVATKQYCKNGVKPKEPAFIFMLDVSYNAIRNGLVELFCRNFIDILRNLPKDYGMDKSTVKIGLATYDNVIHFYNLSQHGKPEMLVVNDIADMFVPFAEGFLVDFEQAELSLSSCLAQIVNNFSDTRITETMLGPVIQAGLDALKNLDRAGKLFIFHTSLPTLEAPGQLKNREDRKLLGSDKEKTVLSPATEFYGKLGEECVKYGCAVDLFLFPNSFIDVASLVPVSHLTGGSIYKYQYFDCARDGVRFLSDLKHDVSREIVFDVMMRVRTSTGVRPTGFYGSFYMQNTTDIEMSAIDSDKSVQVEIKYDDKLEEKEPVIFQAAVLFTSCGGQRRLRIHNLSLPVTTDHNQIYRLTDEDAIVTHLFKAAERTIREKSPKDMREEIVSICAHVLSTYREKCSETAPLGQLILPECLKLLPVHVNCITKNDSLNGGSELTVDDRAWMMSLVPSMTVQEVSTFLYPRVYPITGLSLDANDSSLQIPTQVRASIEYFSSEEAYLIENAMVAFIWIGQNISAEWLQNVFNANSFAHLDAEKHDLPERDNASSRAVRQLFAIVNEGRPRNLKLFIIKQQEGLESWMKKFLVEDRYAANSMSYIEFLCQVHREIRSLLS</sequence>
<evidence type="ECO:0000313" key="13">
    <source>
        <dbReference type="EMBL" id="KAI1715425.1"/>
    </source>
</evidence>
<dbReference type="SUPFAM" id="SSF53300">
    <property type="entry name" value="vWA-like"/>
    <property type="match status" value="1"/>
</dbReference>
<dbReference type="SUPFAM" id="SSF82919">
    <property type="entry name" value="Zn-finger domain of Sec23/24"/>
    <property type="match status" value="1"/>
</dbReference>
<accession>A0AAD4N292</accession>
<feature type="compositionally biased region" description="Low complexity" evidence="7">
    <location>
        <begin position="230"/>
        <end position="243"/>
    </location>
</feature>
<dbReference type="GO" id="GO:0070971">
    <property type="term" value="C:endoplasmic reticulum exit site"/>
    <property type="evidence" value="ECO:0007669"/>
    <property type="project" value="TreeGrafter"/>
</dbReference>
<dbReference type="Gene3D" id="2.30.30.380">
    <property type="entry name" value="Zn-finger domain of Sec23/24"/>
    <property type="match status" value="1"/>
</dbReference>
<evidence type="ECO:0000256" key="5">
    <source>
        <dbReference type="ARBA" id="ARBA00022927"/>
    </source>
</evidence>
<evidence type="ECO:0000256" key="7">
    <source>
        <dbReference type="SAM" id="MobiDB-lite"/>
    </source>
</evidence>
<dbReference type="AlphaFoldDB" id="A0AAD4N292"/>
<name>A0AAD4N292_9BILA</name>
<feature type="domain" description="Sec23/Sec24 beta-sandwich" evidence="12">
    <location>
        <begin position="674"/>
        <end position="757"/>
    </location>
</feature>
<dbReference type="SUPFAM" id="SSF81811">
    <property type="entry name" value="Helical domain of Sec23/24"/>
    <property type="match status" value="1"/>
</dbReference>